<dbReference type="EMBL" id="JAFCMP010000379">
    <property type="protein sequence ID" value="KAG5180545.1"/>
    <property type="molecule type" value="Genomic_DNA"/>
</dbReference>
<evidence type="ECO:0000256" key="9">
    <source>
        <dbReference type="SAM" id="MobiDB-lite"/>
    </source>
</evidence>
<dbReference type="Proteomes" id="UP000664859">
    <property type="component" value="Unassembled WGS sequence"/>
</dbReference>
<dbReference type="NCBIfam" id="TIGR01548">
    <property type="entry name" value="HAD-SF-IA-hyp1"/>
    <property type="match status" value="1"/>
</dbReference>
<dbReference type="EC" id="4.2.1.19" evidence="4"/>
<dbReference type="InterPro" id="IPR020568">
    <property type="entry name" value="Ribosomal_Su5_D2-typ_SF"/>
</dbReference>
<evidence type="ECO:0000256" key="1">
    <source>
        <dbReference type="ARBA" id="ARBA00001723"/>
    </source>
</evidence>
<dbReference type="PANTHER" id="PTHR23133:SF2">
    <property type="entry name" value="IMIDAZOLEGLYCEROL-PHOSPHATE DEHYDRATASE"/>
    <property type="match status" value="1"/>
</dbReference>
<dbReference type="HAMAP" id="MF_00076">
    <property type="entry name" value="HisB"/>
    <property type="match status" value="1"/>
</dbReference>
<comment type="pathway">
    <text evidence="2">Amino-acid biosynthesis; L-histidine biosynthesis; L-histidine from 5-phospho-alpha-D-ribose 1-diphosphate: step 6/9.</text>
</comment>
<dbReference type="NCBIfam" id="TIGR01549">
    <property type="entry name" value="HAD-SF-IA-v1"/>
    <property type="match status" value="1"/>
</dbReference>
<dbReference type="FunFam" id="3.30.230.40:FF:000003">
    <property type="entry name" value="Imidazoleglycerol-phosphate dehydratase HisB"/>
    <property type="match status" value="1"/>
</dbReference>
<dbReference type="InterPro" id="IPR036412">
    <property type="entry name" value="HAD-like_sf"/>
</dbReference>
<feature type="region of interest" description="Disordered" evidence="9">
    <location>
        <begin position="245"/>
        <end position="264"/>
    </location>
</feature>
<dbReference type="SUPFAM" id="SSF56784">
    <property type="entry name" value="HAD-like"/>
    <property type="match status" value="1"/>
</dbReference>
<dbReference type="Gene3D" id="1.10.150.240">
    <property type="entry name" value="Putative phosphatase, domain 2"/>
    <property type="match status" value="1"/>
</dbReference>
<comment type="similarity">
    <text evidence="3">Belongs to the imidazoleglycerol-phosphate dehydratase family.</text>
</comment>
<dbReference type="InterPro" id="IPR041492">
    <property type="entry name" value="HAD_2"/>
</dbReference>
<dbReference type="AlphaFoldDB" id="A0A835YW16"/>
<evidence type="ECO:0000313" key="11">
    <source>
        <dbReference type="Proteomes" id="UP000664859"/>
    </source>
</evidence>
<protein>
    <recommendedName>
        <fullName evidence="5">Imidazoleglycerol-phosphate dehydratase</fullName>
        <ecNumber evidence="4">4.2.1.19</ecNumber>
    </recommendedName>
</protein>
<dbReference type="InterPro" id="IPR020565">
    <property type="entry name" value="ImidazoleglycerP_deHydtase_CS"/>
</dbReference>
<dbReference type="Gene3D" id="3.30.230.40">
    <property type="entry name" value="Imidazole glycerol phosphate dehydratase, domain 1"/>
    <property type="match status" value="2"/>
</dbReference>
<dbReference type="InterPro" id="IPR023198">
    <property type="entry name" value="PGP-like_dom2"/>
</dbReference>
<evidence type="ECO:0000313" key="10">
    <source>
        <dbReference type="EMBL" id="KAG5180545.1"/>
    </source>
</evidence>
<dbReference type="InterPro" id="IPR006439">
    <property type="entry name" value="HAD-SF_hydro_IA"/>
</dbReference>
<dbReference type="InterPro" id="IPR000807">
    <property type="entry name" value="ImidazoleglycerolP_deHydtase"/>
</dbReference>
<dbReference type="GO" id="GO:0000105">
    <property type="term" value="P:L-histidine biosynthetic process"/>
    <property type="evidence" value="ECO:0007669"/>
    <property type="project" value="UniProtKB-UniPathway"/>
</dbReference>
<comment type="catalytic activity">
    <reaction evidence="1">
        <text>D-erythro-1-(imidazol-4-yl)glycerol 3-phosphate = 3-(imidazol-4-yl)-2-oxopropyl phosphate + H2O</text>
        <dbReference type="Rhea" id="RHEA:11040"/>
        <dbReference type="ChEBI" id="CHEBI:15377"/>
        <dbReference type="ChEBI" id="CHEBI:57766"/>
        <dbReference type="ChEBI" id="CHEBI:58278"/>
        <dbReference type="EC" id="4.2.1.19"/>
    </reaction>
</comment>
<evidence type="ECO:0000256" key="5">
    <source>
        <dbReference type="ARBA" id="ARBA00016664"/>
    </source>
</evidence>
<proteinExistence type="inferred from homology"/>
<accession>A0A835YW16</accession>
<keyword evidence="8" id="KW-0456">Lyase</keyword>
<dbReference type="Pfam" id="PF13419">
    <property type="entry name" value="HAD_2"/>
    <property type="match status" value="1"/>
</dbReference>
<evidence type="ECO:0000256" key="7">
    <source>
        <dbReference type="ARBA" id="ARBA00023102"/>
    </source>
</evidence>
<evidence type="ECO:0000256" key="3">
    <source>
        <dbReference type="ARBA" id="ARBA00007481"/>
    </source>
</evidence>
<reference evidence="10" key="1">
    <citation type="submission" date="2021-02" db="EMBL/GenBank/DDBJ databases">
        <title>First Annotated Genome of the Yellow-green Alga Tribonema minus.</title>
        <authorList>
            <person name="Mahan K.M."/>
        </authorList>
    </citation>
    <scope>NUCLEOTIDE SEQUENCE</scope>
    <source>
        <strain evidence="10">UTEX B ZZ1240</strain>
    </source>
</reference>
<dbReference type="UniPathway" id="UPA00031">
    <property type="reaction ID" value="UER00011"/>
</dbReference>
<name>A0A835YW16_9STRA</name>
<dbReference type="OrthoDB" id="447729at2759"/>
<dbReference type="FunFam" id="3.30.230.40:FF:000001">
    <property type="entry name" value="Imidazoleglycerol-phosphate dehydratase HisB"/>
    <property type="match status" value="1"/>
</dbReference>
<dbReference type="PROSITE" id="PS00955">
    <property type="entry name" value="IGP_DEHYDRATASE_2"/>
    <property type="match status" value="1"/>
</dbReference>
<dbReference type="CDD" id="cd07914">
    <property type="entry name" value="IGPD"/>
    <property type="match status" value="1"/>
</dbReference>
<evidence type="ECO:0000256" key="4">
    <source>
        <dbReference type="ARBA" id="ARBA00012075"/>
    </source>
</evidence>
<keyword evidence="6" id="KW-0028">Amino-acid biosynthesis</keyword>
<keyword evidence="11" id="KW-1185">Reference proteome</keyword>
<dbReference type="GO" id="GO:0004424">
    <property type="term" value="F:imidazoleglycerol-phosphate dehydratase activity"/>
    <property type="evidence" value="ECO:0007669"/>
    <property type="project" value="UniProtKB-EC"/>
</dbReference>
<dbReference type="NCBIfam" id="TIGR01509">
    <property type="entry name" value="HAD-SF-IA-v3"/>
    <property type="match status" value="1"/>
</dbReference>
<dbReference type="SUPFAM" id="SSF54211">
    <property type="entry name" value="Ribosomal protein S5 domain 2-like"/>
    <property type="match status" value="2"/>
</dbReference>
<dbReference type="InterPro" id="IPR023214">
    <property type="entry name" value="HAD_sf"/>
</dbReference>
<keyword evidence="7" id="KW-0368">Histidine biosynthesis</keyword>
<gene>
    <name evidence="10" type="ORF">JKP88DRAFT_263838</name>
</gene>
<dbReference type="InterPro" id="IPR038494">
    <property type="entry name" value="IGPD_sf"/>
</dbReference>
<comment type="caution">
    <text evidence="10">The sequence shown here is derived from an EMBL/GenBank/DDBJ whole genome shotgun (WGS) entry which is preliminary data.</text>
</comment>
<sequence length="431" mass="46375">MDGVLAEVSGSYRQAIVDTAAAWDVTVTPEQIEAAKAKGNANNDWVLTRRFLTEAGKTATLEEVTDKFEELYQGTPGKPGLCTLERLIPAKGLLEELNRRLPHGMGIVTGRPRKDCDTFLKAHGLQSLFRAAVCMDDGPPKPDPFPVRRCAELMGVDTKECILIGDTPDDIKAVVAAGGRGVGVRTPLDQAHMYFKYVFRVRTPLDQAHSWLDGKLSALAESMRQAGAIDIIEPGCAALLDLVPPRQDSEAPGTKRQRTETNGARVASISRKTNETKISVDINLDGTGKASINTGLGFLDHMLHAMAKHGRLDLTLKALGARAGIARFGNAFCPLDEALARAVVDISSRPHADINLMLTREMIGTVSTEMLPHVLESFAQAARITLHVDVIKGFNCHHKAESAFKATGVALRHAIRADATAGVPSTKGVLA</sequence>
<evidence type="ECO:0000256" key="6">
    <source>
        <dbReference type="ARBA" id="ARBA00022605"/>
    </source>
</evidence>
<organism evidence="10 11">
    <name type="scientific">Tribonema minus</name>
    <dbReference type="NCBI Taxonomy" id="303371"/>
    <lineage>
        <taxon>Eukaryota</taxon>
        <taxon>Sar</taxon>
        <taxon>Stramenopiles</taxon>
        <taxon>Ochrophyta</taxon>
        <taxon>PX clade</taxon>
        <taxon>Xanthophyceae</taxon>
        <taxon>Tribonematales</taxon>
        <taxon>Tribonemataceae</taxon>
        <taxon>Tribonema</taxon>
    </lineage>
</organism>
<dbReference type="Gene3D" id="3.40.50.1000">
    <property type="entry name" value="HAD superfamily/HAD-like"/>
    <property type="match status" value="1"/>
</dbReference>
<evidence type="ECO:0000256" key="8">
    <source>
        <dbReference type="ARBA" id="ARBA00023239"/>
    </source>
</evidence>
<evidence type="ECO:0000256" key="2">
    <source>
        <dbReference type="ARBA" id="ARBA00005047"/>
    </source>
</evidence>
<dbReference type="InterPro" id="IPR006438">
    <property type="entry name" value="HAD-SF_TIGR01548"/>
</dbReference>
<dbReference type="PANTHER" id="PTHR23133">
    <property type="entry name" value="IMIDAZOLEGLYCEROL-PHOSPHATE DEHYDRATASE HIS7"/>
    <property type="match status" value="1"/>
</dbReference>
<dbReference type="Pfam" id="PF00475">
    <property type="entry name" value="IGPD"/>
    <property type="match status" value="1"/>
</dbReference>